<name>A0A6A6YQH8_9PEZI</name>
<accession>A0A6A6YQH8</accession>
<dbReference type="GeneID" id="54468207"/>
<evidence type="ECO:0000313" key="2">
    <source>
        <dbReference type="EMBL" id="KAF2810788.1"/>
    </source>
</evidence>
<dbReference type="OrthoDB" id="10525186at2759"/>
<protein>
    <submittedName>
        <fullName evidence="2 4">Uncharacterized protein</fullName>
    </submittedName>
</protein>
<reference evidence="4" key="2">
    <citation type="submission" date="2020-04" db="EMBL/GenBank/DDBJ databases">
        <authorList>
            <consortium name="NCBI Genome Project"/>
        </authorList>
    </citation>
    <scope>NUCLEOTIDE SEQUENCE</scope>
    <source>
        <strain evidence="4">CBS 304.34</strain>
    </source>
</reference>
<feature type="compositionally biased region" description="Polar residues" evidence="1">
    <location>
        <begin position="271"/>
        <end position="299"/>
    </location>
</feature>
<evidence type="ECO:0000313" key="4">
    <source>
        <dbReference type="RefSeq" id="XP_033577752.1"/>
    </source>
</evidence>
<reference evidence="4" key="3">
    <citation type="submission" date="2025-04" db="UniProtKB">
        <authorList>
            <consortium name="RefSeq"/>
        </authorList>
    </citation>
    <scope>IDENTIFICATION</scope>
    <source>
        <strain evidence="4">CBS 304.34</strain>
    </source>
</reference>
<dbReference type="RefSeq" id="XP_033577752.1">
    <property type="nucleotide sequence ID" value="XM_033727314.1"/>
</dbReference>
<evidence type="ECO:0000313" key="3">
    <source>
        <dbReference type="Proteomes" id="UP000504636"/>
    </source>
</evidence>
<proteinExistence type="predicted"/>
<dbReference type="EMBL" id="MU003699">
    <property type="protein sequence ID" value="KAF2810788.1"/>
    <property type="molecule type" value="Genomic_DNA"/>
</dbReference>
<feature type="region of interest" description="Disordered" evidence="1">
    <location>
        <begin position="245"/>
        <end position="346"/>
    </location>
</feature>
<keyword evidence="3" id="KW-1185">Reference proteome</keyword>
<sequence length="469" mass="52519">MINASGYQVQIFNVGTNKPYEEANVTTGFDSDDRRLFRDESISCGIKIELGQRYGIKVSVPQNRSHATGILVSILIDGNKGDQRQKRAWTLLEERFIPNQMWTGTTAPRSMVISDTVVERPSGELAESAFFFREFIIDEGLEVPDRNIGIFHKRYMGKITVTLQHGFLDESEIPRRMYGSMKNGRDLDAPNQSTAESLHHHTPCYTHMEMVNAVTRTDNHTENTRFRAVKGKYGRTFEFTFSYDNKPSADLEQPDNLEPSGQAGPSERPIPNTTTSSIDLSPASSNTEAYSSHNSSHNSLPVDENEAAQAQRTFPQNKGKRKADSQPNASASRKAKQVKASAATTTANLQIRQASRLTRSAMMQLQNAPEPADDLATTMQTASIQDDEGDRLLNQAGNQIARRSMPAPQRRSLNQLRYEAQLAAVKREEAVARAKMWQAKEEAFRHEARKLKAEQAVVEYLEAHPEETS</sequence>
<organism evidence="2">
    <name type="scientific">Mytilinidion resinicola</name>
    <dbReference type="NCBI Taxonomy" id="574789"/>
    <lineage>
        <taxon>Eukaryota</taxon>
        <taxon>Fungi</taxon>
        <taxon>Dikarya</taxon>
        <taxon>Ascomycota</taxon>
        <taxon>Pezizomycotina</taxon>
        <taxon>Dothideomycetes</taxon>
        <taxon>Pleosporomycetidae</taxon>
        <taxon>Mytilinidiales</taxon>
        <taxon>Mytilinidiaceae</taxon>
        <taxon>Mytilinidion</taxon>
    </lineage>
</organism>
<gene>
    <name evidence="2 4" type="ORF">BDZ99DRAFT_561193</name>
</gene>
<dbReference type="Proteomes" id="UP000504636">
    <property type="component" value="Unplaced"/>
</dbReference>
<reference evidence="2 4" key="1">
    <citation type="journal article" date="2020" name="Stud. Mycol.">
        <title>101 Dothideomycetes genomes: a test case for predicting lifestyles and emergence of pathogens.</title>
        <authorList>
            <person name="Haridas S."/>
            <person name="Albert R."/>
            <person name="Binder M."/>
            <person name="Bloem J."/>
            <person name="Labutti K."/>
            <person name="Salamov A."/>
            <person name="Andreopoulos B."/>
            <person name="Baker S."/>
            <person name="Barry K."/>
            <person name="Bills G."/>
            <person name="Bluhm B."/>
            <person name="Cannon C."/>
            <person name="Castanera R."/>
            <person name="Culley D."/>
            <person name="Daum C."/>
            <person name="Ezra D."/>
            <person name="Gonzalez J."/>
            <person name="Henrissat B."/>
            <person name="Kuo A."/>
            <person name="Liang C."/>
            <person name="Lipzen A."/>
            <person name="Lutzoni F."/>
            <person name="Magnuson J."/>
            <person name="Mondo S."/>
            <person name="Nolan M."/>
            <person name="Ohm R."/>
            <person name="Pangilinan J."/>
            <person name="Park H.-J."/>
            <person name="Ramirez L."/>
            <person name="Alfaro M."/>
            <person name="Sun H."/>
            <person name="Tritt A."/>
            <person name="Yoshinaga Y."/>
            <person name="Zwiers L.-H."/>
            <person name="Turgeon B."/>
            <person name="Goodwin S."/>
            <person name="Spatafora J."/>
            <person name="Crous P."/>
            <person name="Grigoriev I."/>
        </authorList>
    </citation>
    <scope>NUCLEOTIDE SEQUENCE</scope>
    <source>
        <strain evidence="2 4">CBS 304.34</strain>
    </source>
</reference>
<dbReference type="AlphaFoldDB" id="A0A6A6YQH8"/>
<evidence type="ECO:0000256" key="1">
    <source>
        <dbReference type="SAM" id="MobiDB-lite"/>
    </source>
</evidence>